<protein>
    <recommendedName>
        <fullName evidence="4">Gfo/Idh/MocA-like oxidoreductase N-terminal domain-containing protein</fullName>
    </recommendedName>
</protein>
<dbReference type="InterPro" id="IPR051450">
    <property type="entry name" value="Gfo/Idh/MocA_Oxidoreductases"/>
</dbReference>
<accession>A0A382F6R8</accession>
<dbReference type="InterPro" id="IPR004104">
    <property type="entry name" value="Gfo/Idh/MocA-like_OxRdtase_C"/>
</dbReference>
<dbReference type="SUPFAM" id="SSF55347">
    <property type="entry name" value="Glyceraldehyde-3-phosphate dehydrogenase-like, C-terminal domain"/>
    <property type="match status" value="1"/>
</dbReference>
<sequence>MNKTRLALIGAGMIGKRHLKAMREVDEAELVAIVDTKTDIQQFAQQWSVPFFSSSEEMLQALEPEGVIVCTPTEIHLEPVIASLEHGAHVLVEKPITPSLEEAQKIISTSQQTSREVLVGHHRRHYGILQKTRQLIQERALGQLIAVQGMWTTRKADDYYEPEWRKLRSSGPVLINLIHEIDTLRYVCGEVLSLSAQVRGGIRNHPKEETAVLVMELENGVLGTFLLSDVTPSPWTWEHGTGENTGFPKSGQNAYRFVGTEACFEFPNLTLWRPDGKPDWNHPMRRKDLSMPLEDAYIVQCRHFCKVIRKQEKPRITAEDATRTLAATLAVFEASESGKLVCL</sequence>
<dbReference type="Pfam" id="PF01408">
    <property type="entry name" value="GFO_IDH_MocA"/>
    <property type="match status" value="1"/>
</dbReference>
<dbReference type="AlphaFoldDB" id="A0A382F6R8"/>
<dbReference type="PANTHER" id="PTHR43377">
    <property type="entry name" value="BILIVERDIN REDUCTASE A"/>
    <property type="match status" value="1"/>
</dbReference>
<dbReference type="InterPro" id="IPR036291">
    <property type="entry name" value="NAD(P)-bd_dom_sf"/>
</dbReference>
<dbReference type="GO" id="GO:0000166">
    <property type="term" value="F:nucleotide binding"/>
    <property type="evidence" value="ECO:0007669"/>
    <property type="project" value="InterPro"/>
</dbReference>
<dbReference type="Gene3D" id="3.40.50.720">
    <property type="entry name" value="NAD(P)-binding Rossmann-like Domain"/>
    <property type="match status" value="1"/>
</dbReference>
<dbReference type="Gene3D" id="3.30.360.10">
    <property type="entry name" value="Dihydrodipicolinate Reductase, domain 2"/>
    <property type="match status" value="1"/>
</dbReference>
<dbReference type="InterPro" id="IPR000683">
    <property type="entry name" value="Gfo/Idh/MocA-like_OxRdtase_N"/>
</dbReference>
<proteinExistence type="predicted"/>
<dbReference type="Pfam" id="PF02894">
    <property type="entry name" value="GFO_IDH_MocA_C"/>
    <property type="match status" value="1"/>
</dbReference>
<evidence type="ECO:0008006" key="4">
    <source>
        <dbReference type="Google" id="ProtNLM"/>
    </source>
</evidence>
<evidence type="ECO:0000259" key="2">
    <source>
        <dbReference type="Pfam" id="PF02894"/>
    </source>
</evidence>
<name>A0A382F6R8_9ZZZZ</name>
<dbReference type="EMBL" id="UINC01047964">
    <property type="protein sequence ID" value="SVB57903.1"/>
    <property type="molecule type" value="Genomic_DNA"/>
</dbReference>
<gene>
    <name evidence="3" type="ORF">METZ01_LOCUS210757</name>
</gene>
<dbReference type="PANTHER" id="PTHR43377:SF8">
    <property type="entry name" value="BLR3664 PROTEIN"/>
    <property type="match status" value="1"/>
</dbReference>
<reference evidence="3" key="1">
    <citation type="submission" date="2018-05" db="EMBL/GenBank/DDBJ databases">
        <authorList>
            <person name="Lanie J.A."/>
            <person name="Ng W.-L."/>
            <person name="Kazmierczak K.M."/>
            <person name="Andrzejewski T.M."/>
            <person name="Davidsen T.M."/>
            <person name="Wayne K.J."/>
            <person name="Tettelin H."/>
            <person name="Glass J.I."/>
            <person name="Rusch D."/>
            <person name="Podicherti R."/>
            <person name="Tsui H.-C.T."/>
            <person name="Winkler M.E."/>
        </authorList>
    </citation>
    <scope>NUCLEOTIDE SEQUENCE</scope>
</reference>
<feature type="domain" description="Gfo/Idh/MocA-like oxidoreductase C-terminal" evidence="2">
    <location>
        <begin position="133"/>
        <end position="343"/>
    </location>
</feature>
<feature type="domain" description="Gfo/Idh/MocA-like oxidoreductase N-terminal" evidence="1">
    <location>
        <begin position="5"/>
        <end position="121"/>
    </location>
</feature>
<organism evidence="3">
    <name type="scientific">marine metagenome</name>
    <dbReference type="NCBI Taxonomy" id="408172"/>
    <lineage>
        <taxon>unclassified sequences</taxon>
        <taxon>metagenomes</taxon>
        <taxon>ecological metagenomes</taxon>
    </lineage>
</organism>
<evidence type="ECO:0000259" key="1">
    <source>
        <dbReference type="Pfam" id="PF01408"/>
    </source>
</evidence>
<dbReference type="SUPFAM" id="SSF51735">
    <property type="entry name" value="NAD(P)-binding Rossmann-fold domains"/>
    <property type="match status" value="1"/>
</dbReference>
<evidence type="ECO:0000313" key="3">
    <source>
        <dbReference type="EMBL" id="SVB57903.1"/>
    </source>
</evidence>